<dbReference type="PANTHER" id="PTHR39540:SF1">
    <property type="entry name" value="DICTOMALLEIN-1-RELATED"/>
    <property type="match status" value="1"/>
</dbReference>
<feature type="active site" evidence="8">
    <location>
        <position position="338"/>
    </location>
</feature>
<keyword evidence="11" id="KW-1185">Reference proteome</keyword>
<dbReference type="InterPro" id="IPR024079">
    <property type="entry name" value="MetalloPept_cat_dom_sf"/>
</dbReference>
<dbReference type="GO" id="GO:0004222">
    <property type="term" value="F:metalloendopeptidase activity"/>
    <property type="evidence" value="ECO:0007669"/>
    <property type="project" value="UniProtKB-UniRule"/>
</dbReference>
<gene>
    <name evidence="10" type="ORF">KDM89_15990</name>
</gene>
<comment type="caution">
    <text evidence="10">The sequence shown here is derived from an EMBL/GenBank/DDBJ whole genome shotgun (WGS) entry which is preliminary data.</text>
</comment>
<organism evidence="10 11">
    <name type="scientific">Undibacterium luofuense</name>
    <dbReference type="NCBI Taxonomy" id="2828733"/>
    <lineage>
        <taxon>Bacteria</taxon>
        <taxon>Pseudomonadati</taxon>
        <taxon>Pseudomonadota</taxon>
        <taxon>Betaproteobacteria</taxon>
        <taxon>Burkholderiales</taxon>
        <taxon>Oxalobacteraceae</taxon>
        <taxon>Undibacterium</taxon>
    </lineage>
</organism>
<dbReference type="PROSITE" id="PS51257">
    <property type="entry name" value="PROKAR_LIPOPROTEIN"/>
    <property type="match status" value="1"/>
</dbReference>
<keyword evidence="7 8" id="KW-0482">Metalloprotease</keyword>
<comment type="cofactor">
    <cofactor evidence="8">
        <name>Zn(2+)</name>
        <dbReference type="ChEBI" id="CHEBI:29105"/>
    </cofactor>
    <text evidence="8">Binds 1 zinc ion per subunit.</text>
</comment>
<feature type="binding site" evidence="8">
    <location>
        <position position="337"/>
    </location>
    <ligand>
        <name>Zn(2+)</name>
        <dbReference type="ChEBI" id="CHEBI:29105"/>
        <note>catalytic</note>
    </ligand>
</feature>
<dbReference type="Proteomes" id="UP000680067">
    <property type="component" value="Unassembled WGS sequence"/>
</dbReference>
<evidence type="ECO:0000259" key="9">
    <source>
        <dbReference type="PROSITE" id="PS51694"/>
    </source>
</evidence>
<dbReference type="InterPro" id="IPR019503">
    <property type="entry name" value="Peptidase_M66_dom"/>
</dbReference>
<evidence type="ECO:0000313" key="10">
    <source>
        <dbReference type="EMBL" id="MBR7783647.1"/>
    </source>
</evidence>
<protein>
    <recommendedName>
        <fullName evidence="2">Dictomallein</fullName>
    </recommendedName>
</protein>
<evidence type="ECO:0000313" key="11">
    <source>
        <dbReference type="Proteomes" id="UP000680067"/>
    </source>
</evidence>
<evidence type="ECO:0000256" key="8">
    <source>
        <dbReference type="PROSITE-ProRule" id="PRU01031"/>
    </source>
</evidence>
<evidence type="ECO:0000256" key="7">
    <source>
        <dbReference type="ARBA" id="ARBA00023049"/>
    </source>
</evidence>
<keyword evidence="3 8" id="KW-0645">Protease</keyword>
<feature type="binding site" evidence="8">
    <location>
        <position position="347"/>
    </location>
    <ligand>
        <name>Zn(2+)</name>
        <dbReference type="ChEBI" id="CHEBI:29105"/>
        <note>catalytic</note>
    </ligand>
</feature>
<proteinExistence type="inferred from homology"/>
<reference evidence="10" key="1">
    <citation type="submission" date="2021-04" db="EMBL/GenBank/DDBJ databases">
        <title>novel species isolated from subtropical streams in China.</title>
        <authorList>
            <person name="Lu H."/>
        </authorList>
    </citation>
    <scope>NUCLEOTIDE SEQUENCE</scope>
    <source>
        <strain evidence="10">LFS511W</strain>
    </source>
</reference>
<name>A0A941DM40_9BURK</name>
<dbReference type="Gene3D" id="3.40.390.10">
    <property type="entry name" value="Collagenase (Catalytic Domain)"/>
    <property type="match status" value="1"/>
</dbReference>
<keyword evidence="5 8" id="KW-0378">Hydrolase</keyword>
<dbReference type="RefSeq" id="WP_212688918.1">
    <property type="nucleotide sequence ID" value="NZ_JAGSPN010000013.1"/>
</dbReference>
<keyword evidence="6 8" id="KW-0862">Zinc</keyword>
<evidence type="ECO:0000256" key="2">
    <source>
        <dbReference type="ARBA" id="ARBA00018800"/>
    </source>
</evidence>
<comment type="similarity">
    <text evidence="1">Belongs to the dictomallein family.</text>
</comment>
<dbReference type="GO" id="GO:0006508">
    <property type="term" value="P:proteolysis"/>
    <property type="evidence" value="ECO:0007669"/>
    <property type="project" value="UniProtKB-UniRule"/>
</dbReference>
<dbReference type="InterPro" id="IPR051256">
    <property type="entry name" value="Dictomallein"/>
</dbReference>
<dbReference type="PROSITE" id="PS51694">
    <property type="entry name" value="PEPTIDASE_M66"/>
    <property type="match status" value="1"/>
</dbReference>
<evidence type="ECO:0000256" key="3">
    <source>
        <dbReference type="ARBA" id="ARBA00022670"/>
    </source>
</evidence>
<evidence type="ECO:0000256" key="6">
    <source>
        <dbReference type="ARBA" id="ARBA00022833"/>
    </source>
</evidence>
<dbReference type="EMBL" id="JAGSPN010000013">
    <property type="protein sequence ID" value="MBR7783647.1"/>
    <property type="molecule type" value="Genomic_DNA"/>
</dbReference>
<evidence type="ECO:0000256" key="5">
    <source>
        <dbReference type="ARBA" id="ARBA00022801"/>
    </source>
</evidence>
<feature type="binding site" evidence="8">
    <location>
        <position position="341"/>
    </location>
    <ligand>
        <name>Zn(2+)</name>
        <dbReference type="ChEBI" id="CHEBI:29105"/>
        <note>catalytic</note>
    </ligand>
</feature>
<evidence type="ECO:0000256" key="4">
    <source>
        <dbReference type="ARBA" id="ARBA00022723"/>
    </source>
</evidence>
<keyword evidence="4 8" id="KW-0479">Metal-binding</keyword>
<evidence type="ECO:0000256" key="1">
    <source>
        <dbReference type="ARBA" id="ARBA00005693"/>
    </source>
</evidence>
<feature type="domain" description="Peptidase M66" evidence="9">
    <location>
        <begin position="176"/>
        <end position="448"/>
    </location>
</feature>
<dbReference type="AlphaFoldDB" id="A0A941DM40"/>
<accession>A0A941DM40</accession>
<sequence>MKPLSDWSAILHTIRTTSVLSASAAAILLSACGGGGGGDSGSSSGSGNNNTSQTSQPALGISKLELAQTHVIPAAGLSWQTKDAPQMLIAGQRDTLLLVRFAQTDVSAPVAEIWNGQQLLGKLTLNPPLQLPPSEGADSPYASDTWSVTVPAAMISPGMRVRFIAGNYSVSSDNPVAVGPDTDLTVQILPFVLFGATEANTGLNFSQERLLNLDSTLQKEGAATFPASRTVFSNHPVGMFQSDFLVIPPNNNQPARVATSKSDIQDTGFLVGIVNDLLYRINIASGDAGLNKLSYASVIAVDNTSTNSNKLSWIGNGVSLVGSGSGTGGNSIGFLLHEGGHGMGLGHSAGESLENPAYYPYQRGSLKGSAWAYNDARKQLRSPLMPKTAPDFNGCAAKGYVSDDGQRCYRMDPMDHADDGFDPSYRFSIYSDYNAARIQRWIAERVKIDNSSPTKLAAWDKTTQKWLPYTPKTEQSGAWGLNGNLPVTLQTPMAQIALTYSNAGTAGASRFYPPVIAVANASETIDPTNPAQLAKIYPYNLNGQTPPYTWYCHGSGCDFTVRVSFSDGSQQYRVLQGGFRQMSAPETYRAEAKNPNSRDSFEMWALNVPAPANSKVVRLELLDTPKVWSMSSAQIRSAPVLISATY</sequence>
<dbReference type="GO" id="GO:0046872">
    <property type="term" value="F:metal ion binding"/>
    <property type="evidence" value="ECO:0007669"/>
    <property type="project" value="UniProtKB-UniRule"/>
</dbReference>
<dbReference type="Pfam" id="PF10462">
    <property type="entry name" value="Peptidase_M66"/>
    <property type="match status" value="1"/>
</dbReference>
<dbReference type="PANTHER" id="PTHR39540">
    <property type="match status" value="1"/>
</dbReference>